<keyword evidence="2" id="KW-0812">Transmembrane</keyword>
<evidence type="ECO:0000256" key="1">
    <source>
        <dbReference type="SAM" id="MobiDB-lite"/>
    </source>
</evidence>
<feature type="transmembrane region" description="Helical" evidence="2">
    <location>
        <begin position="138"/>
        <end position="158"/>
    </location>
</feature>
<evidence type="ECO:0000256" key="2">
    <source>
        <dbReference type="SAM" id="Phobius"/>
    </source>
</evidence>
<feature type="compositionally biased region" description="Polar residues" evidence="1">
    <location>
        <begin position="206"/>
        <end position="232"/>
    </location>
</feature>
<feature type="transmembrane region" description="Helical" evidence="2">
    <location>
        <begin position="96"/>
        <end position="118"/>
    </location>
</feature>
<evidence type="ECO:0000313" key="3">
    <source>
        <dbReference type="EMBL" id="KAK0710591.1"/>
    </source>
</evidence>
<dbReference type="EMBL" id="JAUKUA010000005">
    <property type="protein sequence ID" value="KAK0710591.1"/>
    <property type="molecule type" value="Genomic_DNA"/>
</dbReference>
<feature type="transmembrane region" description="Helical" evidence="2">
    <location>
        <begin position="67"/>
        <end position="84"/>
    </location>
</feature>
<dbReference type="AlphaFoldDB" id="A0AA40A771"/>
<keyword evidence="2" id="KW-1133">Transmembrane helix</keyword>
<dbReference type="Proteomes" id="UP001172102">
    <property type="component" value="Unassembled WGS sequence"/>
</dbReference>
<protein>
    <submittedName>
        <fullName evidence="3">Uncharacterized protein</fullName>
    </submittedName>
</protein>
<name>A0AA40A771_9PEZI</name>
<evidence type="ECO:0000313" key="4">
    <source>
        <dbReference type="Proteomes" id="UP001172102"/>
    </source>
</evidence>
<reference evidence="3" key="1">
    <citation type="submission" date="2023-06" db="EMBL/GenBank/DDBJ databases">
        <title>Genome-scale phylogeny and comparative genomics of the fungal order Sordariales.</title>
        <authorList>
            <consortium name="Lawrence Berkeley National Laboratory"/>
            <person name="Hensen N."/>
            <person name="Bonometti L."/>
            <person name="Westerberg I."/>
            <person name="Brannstrom I.O."/>
            <person name="Guillou S."/>
            <person name="Cros-Aarteil S."/>
            <person name="Calhoun S."/>
            <person name="Haridas S."/>
            <person name="Kuo A."/>
            <person name="Mondo S."/>
            <person name="Pangilinan J."/>
            <person name="Riley R."/>
            <person name="Labutti K."/>
            <person name="Andreopoulos B."/>
            <person name="Lipzen A."/>
            <person name="Chen C."/>
            <person name="Yanf M."/>
            <person name="Daum C."/>
            <person name="Ng V."/>
            <person name="Clum A."/>
            <person name="Steindorff A."/>
            <person name="Ohm R."/>
            <person name="Martin F."/>
            <person name="Silar P."/>
            <person name="Natvig D."/>
            <person name="Lalanne C."/>
            <person name="Gautier V."/>
            <person name="Ament-Velasquez S.L."/>
            <person name="Kruys A."/>
            <person name="Hutchinson M.I."/>
            <person name="Powell A.J."/>
            <person name="Barry K."/>
            <person name="Miller A.N."/>
            <person name="Grigoriev I.V."/>
            <person name="Debuchy R."/>
            <person name="Gladieux P."/>
            <person name="Thoren M.H."/>
            <person name="Johannesson H."/>
        </authorList>
    </citation>
    <scope>NUCLEOTIDE SEQUENCE</scope>
    <source>
        <strain evidence="3">SMH4607-1</strain>
    </source>
</reference>
<sequence length="305" mass="35166">MERYMLSPDLYPKRMVRLWLHKHQFHRFLIGFGSINHMILATFRMMIDLLILSESGRPQAQMTVRMWWYESVLWVVTSLLFRYLDRFFWFRRPGKAYQFSVHAIILLAPVPLLVMHIWTIVLAARYDREYAGRLPFEISLWSAVVALVTLLPIHGLYIRMARRFLLADSDAQYEPSRPIGYRDDPLPTSSPPQGHSYLHDALTASRTRQPGQPMSTQTAPESQTPATGSDTAANAAIPPESTATPVMASPADHCPATGYVDAIPYALRGYRAWLRYPLLYKLLAFYMAFLTWEMIAIIREKNMEP</sequence>
<keyword evidence="2" id="KW-0472">Membrane</keyword>
<proteinExistence type="predicted"/>
<feature type="transmembrane region" description="Helical" evidence="2">
    <location>
        <begin position="278"/>
        <end position="298"/>
    </location>
</feature>
<keyword evidence="4" id="KW-1185">Reference proteome</keyword>
<accession>A0AA40A771</accession>
<organism evidence="3 4">
    <name type="scientific">Lasiosphaeris hirsuta</name>
    <dbReference type="NCBI Taxonomy" id="260670"/>
    <lineage>
        <taxon>Eukaryota</taxon>
        <taxon>Fungi</taxon>
        <taxon>Dikarya</taxon>
        <taxon>Ascomycota</taxon>
        <taxon>Pezizomycotina</taxon>
        <taxon>Sordariomycetes</taxon>
        <taxon>Sordariomycetidae</taxon>
        <taxon>Sordariales</taxon>
        <taxon>Lasiosphaeriaceae</taxon>
        <taxon>Lasiosphaeris</taxon>
    </lineage>
</organism>
<gene>
    <name evidence="3" type="ORF">B0H67DRAFT_646044</name>
</gene>
<feature type="region of interest" description="Disordered" evidence="1">
    <location>
        <begin position="206"/>
        <end position="249"/>
    </location>
</feature>
<comment type="caution">
    <text evidence="3">The sequence shown here is derived from an EMBL/GenBank/DDBJ whole genome shotgun (WGS) entry which is preliminary data.</text>
</comment>
<feature type="transmembrane region" description="Helical" evidence="2">
    <location>
        <begin position="25"/>
        <end position="47"/>
    </location>
</feature>